<gene>
    <name evidence="1" type="ORF">CPLU01_10160</name>
</gene>
<protein>
    <submittedName>
        <fullName evidence="1">Uncharacterized protein</fullName>
    </submittedName>
</protein>
<dbReference type="EMBL" id="WIGO01000169">
    <property type="protein sequence ID" value="KAF6825660.1"/>
    <property type="molecule type" value="Genomic_DNA"/>
</dbReference>
<proteinExistence type="predicted"/>
<evidence type="ECO:0000313" key="2">
    <source>
        <dbReference type="Proteomes" id="UP000654918"/>
    </source>
</evidence>
<name>A0A8H6K712_9PEZI</name>
<dbReference type="AlphaFoldDB" id="A0A8H6K712"/>
<comment type="caution">
    <text evidence="1">The sequence shown here is derived from an EMBL/GenBank/DDBJ whole genome shotgun (WGS) entry which is preliminary data.</text>
</comment>
<sequence>MRKLPKYPYAIPDLAGTKLDKVEWLLEYGSDPLDLPRSRQGFTAMLCYIHWLLRGNLTSDEYENFGSYVREYENDNSLKVISVLAEDGGWGDNKRMRRKTAAAFGKLVCHMGGLNGFRLVEIPDNDSN</sequence>
<accession>A0A8H6K712</accession>
<evidence type="ECO:0000313" key="1">
    <source>
        <dbReference type="EMBL" id="KAF6825660.1"/>
    </source>
</evidence>
<keyword evidence="2" id="KW-1185">Reference proteome</keyword>
<dbReference type="Proteomes" id="UP000654918">
    <property type="component" value="Unassembled WGS sequence"/>
</dbReference>
<organism evidence="1 2">
    <name type="scientific">Colletotrichum plurivorum</name>
    <dbReference type="NCBI Taxonomy" id="2175906"/>
    <lineage>
        <taxon>Eukaryota</taxon>
        <taxon>Fungi</taxon>
        <taxon>Dikarya</taxon>
        <taxon>Ascomycota</taxon>
        <taxon>Pezizomycotina</taxon>
        <taxon>Sordariomycetes</taxon>
        <taxon>Hypocreomycetidae</taxon>
        <taxon>Glomerellales</taxon>
        <taxon>Glomerellaceae</taxon>
        <taxon>Colletotrichum</taxon>
        <taxon>Colletotrichum orchidearum species complex</taxon>
    </lineage>
</organism>
<reference evidence="1" key="1">
    <citation type="journal article" date="2020" name="Phytopathology">
        <title>Genome Sequence Resources of Colletotrichum truncatum, C. plurivorum, C. musicola, and C. sojae: Four Species Pathogenic to Soybean (Glycine max).</title>
        <authorList>
            <person name="Rogerio F."/>
            <person name="Boufleur T.R."/>
            <person name="Ciampi-Guillardi M."/>
            <person name="Sukno S.A."/>
            <person name="Thon M.R."/>
            <person name="Massola Junior N.S."/>
            <person name="Baroncelli R."/>
        </authorList>
    </citation>
    <scope>NUCLEOTIDE SEQUENCE</scope>
    <source>
        <strain evidence="1">LFN00145</strain>
    </source>
</reference>